<comment type="subcellular location">
    <subcellularLocation>
        <location evidence="1">Nucleus</location>
    </subcellularLocation>
</comment>
<accession>A0A9P5Y808</accession>
<keyword evidence="4" id="KW-0175">Coiled coil</keyword>
<feature type="compositionally biased region" description="Low complexity" evidence="5">
    <location>
        <begin position="805"/>
        <end position="817"/>
    </location>
</feature>
<evidence type="ECO:0000313" key="8">
    <source>
        <dbReference type="Proteomes" id="UP000807353"/>
    </source>
</evidence>
<dbReference type="SUPFAM" id="SSF117289">
    <property type="entry name" value="Nucleoporin domain"/>
    <property type="match status" value="1"/>
</dbReference>
<feature type="region of interest" description="Disordered" evidence="5">
    <location>
        <begin position="1754"/>
        <end position="1803"/>
    </location>
</feature>
<feature type="region of interest" description="Disordered" evidence="5">
    <location>
        <begin position="1642"/>
        <end position="1666"/>
    </location>
</feature>
<feature type="compositionally biased region" description="Pro residues" evidence="5">
    <location>
        <begin position="818"/>
        <end position="837"/>
    </location>
</feature>
<dbReference type="Pfam" id="PF16755">
    <property type="entry name" value="Beta-prop_NUP159_NUP214"/>
    <property type="match status" value="1"/>
</dbReference>
<feature type="compositionally biased region" description="Low complexity" evidence="5">
    <location>
        <begin position="912"/>
        <end position="929"/>
    </location>
</feature>
<feature type="compositionally biased region" description="Polar residues" evidence="5">
    <location>
        <begin position="1276"/>
        <end position="1285"/>
    </location>
</feature>
<feature type="compositionally biased region" description="Low complexity" evidence="5">
    <location>
        <begin position="1370"/>
        <end position="1381"/>
    </location>
</feature>
<feature type="compositionally biased region" description="Basic and acidic residues" evidence="5">
    <location>
        <begin position="1242"/>
        <end position="1253"/>
    </location>
</feature>
<feature type="coiled-coil region" evidence="4">
    <location>
        <begin position="1562"/>
        <end position="1596"/>
    </location>
</feature>
<reference evidence="7" key="1">
    <citation type="submission" date="2020-11" db="EMBL/GenBank/DDBJ databases">
        <authorList>
            <consortium name="DOE Joint Genome Institute"/>
            <person name="Ahrendt S."/>
            <person name="Riley R."/>
            <person name="Andreopoulos W."/>
            <person name="Labutti K."/>
            <person name="Pangilinan J."/>
            <person name="Ruiz-Duenas F.J."/>
            <person name="Barrasa J.M."/>
            <person name="Sanchez-Garcia M."/>
            <person name="Camarero S."/>
            <person name="Miyauchi S."/>
            <person name="Serrano A."/>
            <person name="Linde D."/>
            <person name="Babiker R."/>
            <person name="Drula E."/>
            <person name="Ayuso-Fernandez I."/>
            <person name="Pacheco R."/>
            <person name="Padilla G."/>
            <person name="Ferreira P."/>
            <person name="Barriuso J."/>
            <person name="Kellner H."/>
            <person name="Castanera R."/>
            <person name="Alfaro M."/>
            <person name="Ramirez L."/>
            <person name="Pisabarro A.G."/>
            <person name="Kuo A."/>
            <person name="Tritt A."/>
            <person name="Lipzen A."/>
            <person name="He G."/>
            <person name="Yan M."/>
            <person name="Ng V."/>
            <person name="Cullen D."/>
            <person name="Martin F."/>
            <person name="Rosso M.-N."/>
            <person name="Henrissat B."/>
            <person name="Hibbett D."/>
            <person name="Martinez A.T."/>
            <person name="Grigoriev I.V."/>
        </authorList>
    </citation>
    <scope>NUCLEOTIDE SEQUENCE</scope>
    <source>
        <strain evidence="7">CBS 247.69</strain>
    </source>
</reference>
<dbReference type="InterPro" id="IPR015943">
    <property type="entry name" value="WD40/YVTN_repeat-like_dom_sf"/>
</dbReference>
<feature type="region of interest" description="Disordered" evidence="5">
    <location>
        <begin position="1820"/>
        <end position="1845"/>
    </location>
</feature>
<feature type="compositionally biased region" description="Low complexity" evidence="5">
    <location>
        <begin position="567"/>
        <end position="582"/>
    </location>
</feature>
<gene>
    <name evidence="7" type="ORF">BDZ94DRAFT_1282304</name>
</gene>
<dbReference type="InterPro" id="IPR039462">
    <property type="entry name" value="Nup159/Nup146_N"/>
</dbReference>
<feature type="region of interest" description="Disordered" evidence="5">
    <location>
        <begin position="667"/>
        <end position="695"/>
    </location>
</feature>
<feature type="coiled-coil region" evidence="4">
    <location>
        <begin position="1440"/>
        <end position="1467"/>
    </location>
</feature>
<feature type="compositionally biased region" description="Low complexity" evidence="5">
    <location>
        <begin position="758"/>
        <end position="779"/>
    </location>
</feature>
<feature type="compositionally biased region" description="Polar residues" evidence="5">
    <location>
        <begin position="421"/>
        <end position="440"/>
    </location>
</feature>
<name>A0A9P5Y808_9AGAR</name>
<dbReference type="EMBL" id="MU150258">
    <property type="protein sequence ID" value="KAF9463874.1"/>
    <property type="molecule type" value="Genomic_DNA"/>
</dbReference>
<feature type="region of interest" description="Disordered" evidence="5">
    <location>
        <begin position="559"/>
        <end position="640"/>
    </location>
</feature>
<feature type="compositionally biased region" description="Polar residues" evidence="5">
    <location>
        <begin position="388"/>
        <end position="398"/>
    </location>
</feature>
<sequence>MNDFTRLTRPEQSQVKIDPTPKECLADGFNYPSFRLLNKQGRVKLSPKAFDIQPTTSYRLLAVANSRGWFSAVVDSTLIFSPLDDLRSTLKTAKEGNEETFSPKRRISTPGKATLIVLACNDTRLFVGLEQGQLLVYDTTTLFSPGSENVTPLHAINAQSGPIIQILPNPGTETGLVEMVAVVRGDGTVQLVNMELEPQGGWVGSDADSAPVAVACGDIMTFATTNKTTSHKHIPPTAVPPLVSLNWLSPGHTFRTSYAPAASSTATYFAPTHPFSTPDRLTQQAFTLPLPKWDEDNSSAESKNLLIVGDKSSVDIEILGSVGSQWYQHLPLDDSMEDTVLLSLEVDLTDFTTNSSTGAREPGAPGWYIDHSKPYLGMVTESSPVPASALSQTSTFGTASPPPTSAFGQASAFGQQRFGKQPSTSAFGQPSTFGASSFGQQPASVFDQASTTSAFGQTTSPTAFGSTNQASAFGAPSAIPSPFGQPQSGSAFGQASQPTSAFGSAKPAATSAFGGGNSAFGSGSSGAFGTPATGAFGGGASAGGFGAFSGTSNTTSAFGQTGFGFGTPSASSTPPAPSTASPPSAPDISREASMSDSAPSFGGLSFGLGESNDGPSKSNKPGIFGTLSPPPTATAASSAFGGTMKPAAGFGAFSNLQTTQTPAISNEPAKLSTAPSSAFGSTTSTPSAFSQSSFGQSSFGKPAFGQSAFGQSSFGKPAVPVTTTPTTGGFGAFASAAPTAFGGATTSIPSSGGFGSFAATAKPSDTSAPSASPFSASTPEKSKSAFGGGSTFGGGSAFGGGTPSGGSAFVTQNSTPKTPVPIPSSPSPSPDSSPRPKPSIVSDSESPPHPSLFGQKSTSSGTAFKPATGFGAFGSDTTPTTSPFFKAAETKTPPPVSVFSKPATPTTPTPSAPSATSALGGVKSAFTPASPSPAPTKTPTSGGGFGAFAGPKKSFDPVKPTASPPGATPSAEVDKEKTKPPVSVFTSAPTTPAKDQAKDESVNEAKTPISVFPSAKKEAPSSPTEKPITLSGEPSFGSLSQTSDTGGGSKSGSSDGSLSSDEDDADGDYQPPPEDEESDSDGQSFLSSGKYPGEHSEDGSSPEPTTIPLPPSRSPSATPQPEIPNIHISPSSTPSDSPGPSSPSGLPTIKEESTTPPGTPVKESPSYFGKTTPPPQPSASPTASTPFGLGLGRPSTRPTRSSPLANEEESSNSKSTSELPQKPPVSPRPRFTVLPMPPDSPTKPEAEKPKEPVLKPTTRPLTPPLSASMAVPSPIAPSSTLNSLFATPSATTVPPPVPPAPTFNSFFGGMQPPSLFGTPQGNNSKAATSPAPTSAPPSTPNIFGPNKAFGSTTPPVTPPTPPRFSFGNNPSPGTSATPGTPAGTGFGLGPFGYKGAPASLFGPPTPPSGAPTPPLFPSKPAAPPELTMEEGMQKECALLVVGLDRELEDLRLLAQEASRRRAELGKSAGGSRHKADLGDVTKWGLADTAQFGQVLQQYQQDLETLKELREKQSHALRSLQSNMLKAGTRREEISRFNKAKDDNEFAKMLKARTLGPEHLETQTQLRRNIRAMRDRIEKLEEHLKTSKKKLSQLNSGKPGLRAPSLDTINRTYRNIDLAIHHQSDEVHKLSIRISKLNLSSSQALTTTNTRTTRDPRLPDPISRRPYNVTPHVAITTAAALNAERSAHKLKRALLSVRKEPLLNVRAATAPAPPAAFNTPQKALPGFGVGFATPPGPLFPKTPEVVNTPNWTLPEDNFHPSTPPSGRRGAGAVKKHQSVPLKRTPGGTASPTAPPTFNWGPLPTFDKAPATSMVEAIKLTPPSKPAAAQAPAPPQPSAFFGFGRKA</sequence>
<dbReference type="OrthoDB" id="248320at2759"/>
<proteinExistence type="predicted"/>
<feature type="compositionally biased region" description="Low complexity" evidence="5">
    <location>
        <begin position="1129"/>
        <end position="1148"/>
    </location>
</feature>
<feature type="coiled-coil region" evidence="4">
    <location>
        <begin position="1495"/>
        <end position="1522"/>
    </location>
</feature>
<comment type="caution">
    <text evidence="7">The sequence shown here is derived from an EMBL/GenBank/DDBJ whole genome shotgun (WGS) entry which is preliminary data.</text>
</comment>
<evidence type="ECO:0000256" key="3">
    <source>
        <dbReference type="ARBA" id="ARBA00023242"/>
    </source>
</evidence>
<feature type="domain" description="Nucleoporin Nup159/Nup146 N-terminal" evidence="6">
    <location>
        <begin position="54"/>
        <end position="195"/>
    </location>
</feature>
<feature type="compositionally biased region" description="Acidic residues" evidence="5">
    <location>
        <begin position="1060"/>
        <end position="1080"/>
    </location>
</feature>
<evidence type="ECO:0000313" key="7">
    <source>
        <dbReference type="EMBL" id="KAF9463874.1"/>
    </source>
</evidence>
<feature type="region of interest" description="Disordered" evidence="5">
    <location>
        <begin position="457"/>
        <end position="508"/>
    </location>
</feature>
<feature type="compositionally biased region" description="Polar residues" evidence="5">
    <location>
        <begin position="484"/>
        <end position="502"/>
    </location>
</feature>
<keyword evidence="2" id="KW-0813">Transport</keyword>
<dbReference type="Gene3D" id="2.130.10.10">
    <property type="entry name" value="YVTN repeat-like/Quinoprotein amine dehydrogenase"/>
    <property type="match status" value="1"/>
</dbReference>
<evidence type="ECO:0000256" key="5">
    <source>
        <dbReference type="SAM" id="MobiDB-lite"/>
    </source>
</evidence>
<feature type="region of interest" description="Disordered" evidence="5">
    <location>
        <begin position="388"/>
        <end position="440"/>
    </location>
</feature>
<feature type="compositionally biased region" description="Polar residues" evidence="5">
    <location>
        <begin position="457"/>
        <end position="471"/>
    </location>
</feature>
<evidence type="ECO:0000259" key="6">
    <source>
        <dbReference type="Pfam" id="PF16755"/>
    </source>
</evidence>
<organism evidence="7 8">
    <name type="scientific">Collybia nuda</name>
    <dbReference type="NCBI Taxonomy" id="64659"/>
    <lineage>
        <taxon>Eukaryota</taxon>
        <taxon>Fungi</taxon>
        <taxon>Dikarya</taxon>
        <taxon>Basidiomycota</taxon>
        <taxon>Agaricomycotina</taxon>
        <taxon>Agaricomycetes</taxon>
        <taxon>Agaricomycetidae</taxon>
        <taxon>Agaricales</taxon>
        <taxon>Tricholomatineae</taxon>
        <taxon>Clitocybaceae</taxon>
        <taxon>Collybia</taxon>
    </lineage>
</organism>
<feature type="region of interest" description="Disordered" evidence="5">
    <location>
        <begin position="741"/>
        <end position="1384"/>
    </location>
</feature>
<feature type="compositionally biased region" description="Polar residues" evidence="5">
    <location>
        <begin position="673"/>
        <end position="688"/>
    </location>
</feature>
<feature type="compositionally biased region" description="Low complexity" evidence="5">
    <location>
        <begin position="600"/>
        <end position="609"/>
    </location>
</feature>
<dbReference type="GO" id="GO:0005634">
    <property type="term" value="C:nucleus"/>
    <property type="evidence" value="ECO:0007669"/>
    <property type="project" value="UniProtKB-SubCell"/>
</dbReference>
<evidence type="ECO:0000256" key="2">
    <source>
        <dbReference type="ARBA" id="ARBA00022448"/>
    </source>
</evidence>
<dbReference type="Proteomes" id="UP000807353">
    <property type="component" value="Unassembled WGS sequence"/>
</dbReference>
<protein>
    <recommendedName>
        <fullName evidence="6">Nucleoporin Nup159/Nup146 N-terminal domain-containing protein</fullName>
    </recommendedName>
</protein>
<keyword evidence="3" id="KW-0539">Nucleus</keyword>
<evidence type="ECO:0000256" key="1">
    <source>
        <dbReference type="ARBA" id="ARBA00004123"/>
    </source>
</evidence>
<evidence type="ECO:0000256" key="4">
    <source>
        <dbReference type="SAM" id="Coils"/>
    </source>
</evidence>
<feature type="compositionally biased region" description="Gly residues" evidence="5">
    <location>
        <begin position="786"/>
        <end position="804"/>
    </location>
</feature>
<keyword evidence="8" id="KW-1185">Reference proteome</keyword>